<dbReference type="Gene3D" id="3.40.630.30">
    <property type="match status" value="1"/>
</dbReference>
<dbReference type="GO" id="GO:0016755">
    <property type="term" value="F:aminoacyltransferase activity"/>
    <property type="evidence" value="ECO:0007669"/>
    <property type="project" value="InterPro"/>
</dbReference>
<dbReference type="EMBL" id="PCSB01000085">
    <property type="protein sequence ID" value="PIP31362.1"/>
    <property type="molecule type" value="Genomic_DNA"/>
</dbReference>
<evidence type="ECO:0000256" key="3">
    <source>
        <dbReference type="ARBA" id="ARBA00022960"/>
    </source>
</evidence>
<reference evidence="7 8" key="1">
    <citation type="submission" date="2017-09" db="EMBL/GenBank/DDBJ databases">
        <title>Depth-based differentiation of microbial function through sediment-hosted aquifers and enrichment of novel symbionts in the deep terrestrial subsurface.</title>
        <authorList>
            <person name="Probst A.J."/>
            <person name="Ladd B."/>
            <person name="Jarett J.K."/>
            <person name="Geller-Mcgrath D.E."/>
            <person name="Sieber C.M."/>
            <person name="Emerson J.B."/>
            <person name="Anantharaman K."/>
            <person name="Thomas B.C."/>
            <person name="Malmstrom R."/>
            <person name="Stieglmeier M."/>
            <person name="Klingl A."/>
            <person name="Woyke T."/>
            <person name="Ryan C.M."/>
            <person name="Banfield J.F."/>
        </authorList>
    </citation>
    <scope>NUCLEOTIDE SEQUENCE [LARGE SCALE GENOMIC DNA]</scope>
    <source>
        <strain evidence="7">CG23_combo_of_CG06-09_8_20_14_all_37_87_8</strain>
    </source>
</reference>
<accession>A0A2G9ZDV4</accession>
<dbReference type="InterPro" id="IPR016181">
    <property type="entry name" value="Acyl_CoA_acyltransferase"/>
</dbReference>
<dbReference type="Proteomes" id="UP000230447">
    <property type="component" value="Unassembled WGS sequence"/>
</dbReference>
<keyword evidence="2" id="KW-0808">Transferase</keyword>
<comment type="similarity">
    <text evidence="1">Belongs to the FemABX family.</text>
</comment>
<keyword evidence="6" id="KW-0961">Cell wall biogenesis/degradation</keyword>
<dbReference type="AlphaFoldDB" id="A0A2G9ZDV4"/>
<evidence type="ECO:0000256" key="5">
    <source>
        <dbReference type="ARBA" id="ARBA00023315"/>
    </source>
</evidence>
<dbReference type="SUPFAM" id="SSF55729">
    <property type="entry name" value="Acyl-CoA N-acyltransferases (Nat)"/>
    <property type="match status" value="2"/>
</dbReference>
<dbReference type="GO" id="GO:0008360">
    <property type="term" value="P:regulation of cell shape"/>
    <property type="evidence" value="ECO:0007669"/>
    <property type="project" value="UniProtKB-KW"/>
</dbReference>
<gene>
    <name evidence="7" type="ORF">COX24_03995</name>
</gene>
<keyword evidence="5" id="KW-0012">Acyltransferase</keyword>
<name>A0A2G9ZDV4_9BACT</name>
<dbReference type="GO" id="GO:0071555">
    <property type="term" value="P:cell wall organization"/>
    <property type="evidence" value="ECO:0007669"/>
    <property type="project" value="UniProtKB-KW"/>
</dbReference>
<evidence type="ECO:0000313" key="7">
    <source>
        <dbReference type="EMBL" id="PIP31362.1"/>
    </source>
</evidence>
<dbReference type="PANTHER" id="PTHR36174:SF1">
    <property type="entry name" value="LIPID II:GLYCINE GLYCYLTRANSFERASE"/>
    <property type="match status" value="1"/>
</dbReference>
<proteinExistence type="inferred from homology"/>
<dbReference type="InterPro" id="IPR050644">
    <property type="entry name" value="PG_Glycine_Bridge_Synth"/>
</dbReference>
<evidence type="ECO:0000256" key="1">
    <source>
        <dbReference type="ARBA" id="ARBA00009943"/>
    </source>
</evidence>
<evidence type="ECO:0000256" key="2">
    <source>
        <dbReference type="ARBA" id="ARBA00022679"/>
    </source>
</evidence>
<sequence length="376" mass="43981">MEIKEITNKEEWEGFLNQIPKEEKTFLHSWQWGCFQLLLKEKIYRLGVYENNILMAVALVIKVKATRGNFLLIPHGPLLCNGNPKSEIQNSKQIQNSKFKILNSLTAFLRGIAKQEKCCFIRVATTFAKTKENENIFKELGFKQAPFHTHPDLTWLLDISRPEEDLLKEMRKTTRYLIKQGLKEKNLIIEKSTNKKDVQTFNAIYQETAHRHDFTPFSLNYLNKELEAFLPDNIVILKAAYQNEVLASSFIIFWGGVGFYHQGASTHKYPKVPAAYLMQWQGIREAKQRGCSLYNFWGIAPVFAETKTGNSKSETLNPKQTILLKEKNHPWHGLSLFKMGFGGYAKEYLKTQDLPLSKRYYLVRYFEFLRKWRRHL</sequence>
<dbReference type="PROSITE" id="PS51191">
    <property type="entry name" value="FEMABX"/>
    <property type="match status" value="1"/>
</dbReference>
<evidence type="ECO:0000256" key="4">
    <source>
        <dbReference type="ARBA" id="ARBA00022984"/>
    </source>
</evidence>
<dbReference type="InterPro" id="IPR003447">
    <property type="entry name" value="FEMABX"/>
</dbReference>
<evidence type="ECO:0000256" key="6">
    <source>
        <dbReference type="ARBA" id="ARBA00023316"/>
    </source>
</evidence>
<comment type="caution">
    <text evidence="7">The sequence shown here is derived from an EMBL/GenBank/DDBJ whole genome shotgun (WGS) entry which is preliminary data.</text>
</comment>
<dbReference type="GO" id="GO:0009252">
    <property type="term" value="P:peptidoglycan biosynthetic process"/>
    <property type="evidence" value="ECO:0007669"/>
    <property type="project" value="UniProtKB-KW"/>
</dbReference>
<keyword evidence="4" id="KW-0573">Peptidoglycan synthesis</keyword>
<evidence type="ECO:0008006" key="9">
    <source>
        <dbReference type="Google" id="ProtNLM"/>
    </source>
</evidence>
<organism evidence="7 8">
    <name type="scientific">bacterium (Candidatus Gribaldobacteria) CG23_combo_of_CG06-09_8_20_14_all_37_87_8</name>
    <dbReference type="NCBI Taxonomy" id="2014278"/>
    <lineage>
        <taxon>Bacteria</taxon>
        <taxon>Candidatus Gribaldobacteria</taxon>
    </lineage>
</organism>
<protein>
    <recommendedName>
        <fullName evidence="9">BioF2-like acetyltransferase domain-containing protein</fullName>
    </recommendedName>
</protein>
<evidence type="ECO:0000313" key="8">
    <source>
        <dbReference type="Proteomes" id="UP000230447"/>
    </source>
</evidence>
<dbReference type="PANTHER" id="PTHR36174">
    <property type="entry name" value="LIPID II:GLYCINE GLYCYLTRANSFERASE"/>
    <property type="match status" value="1"/>
</dbReference>
<dbReference type="Pfam" id="PF02388">
    <property type="entry name" value="FemAB"/>
    <property type="match status" value="2"/>
</dbReference>
<keyword evidence="3" id="KW-0133">Cell shape</keyword>